<geneLocation type="plasmid" evidence="3">
    <name>prsp8c3c</name>
</geneLocation>
<dbReference type="AlphaFoldDB" id="A0A1L5PFV6"/>
<gene>
    <name evidence="2" type="ORF">AM571_PC01101</name>
</gene>
<evidence type="ECO:0000313" key="2">
    <source>
        <dbReference type="EMBL" id="APO78836.1"/>
    </source>
</evidence>
<keyword evidence="2" id="KW-0614">Plasmid</keyword>
<feature type="region of interest" description="Disordered" evidence="1">
    <location>
        <begin position="1"/>
        <end position="56"/>
    </location>
</feature>
<accession>A0A1L5PFV6</accession>
<organism evidence="2 3">
    <name type="scientific">Rhizobium etli 8C-3</name>
    <dbReference type="NCBI Taxonomy" id="538025"/>
    <lineage>
        <taxon>Bacteria</taxon>
        <taxon>Pseudomonadati</taxon>
        <taxon>Pseudomonadota</taxon>
        <taxon>Alphaproteobacteria</taxon>
        <taxon>Hyphomicrobiales</taxon>
        <taxon>Rhizobiaceae</taxon>
        <taxon>Rhizobium/Agrobacterium group</taxon>
        <taxon>Rhizobium</taxon>
    </lineage>
</organism>
<dbReference type="Proteomes" id="UP000185109">
    <property type="component" value="Plasmid pRsp8C3c"/>
</dbReference>
<evidence type="ECO:0000313" key="3">
    <source>
        <dbReference type="Proteomes" id="UP000185109"/>
    </source>
</evidence>
<protein>
    <submittedName>
        <fullName evidence="2">Uncharacterized protein</fullName>
    </submittedName>
</protein>
<sequence>MNPKPHLASASEFLFDFDQGPRREKSAKARGPGEPLRHSFGEASPATFPFPEKFDN</sequence>
<name>A0A1L5PFV6_RHIET</name>
<evidence type="ECO:0000256" key="1">
    <source>
        <dbReference type="SAM" id="MobiDB-lite"/>
    </source>
</evidence>
<reference evidence="2 3" key="1">
    <citation type="submission" date="2016-09" db="EMBL/GenBank/DDBJ databases">
        <title>The complete genome sequences of Rhizobium gallicum, symbiovars gallicum and phaseoli, symbionts associated to common bean (Phaseolus vulgaris).</title>
        <authorList>
            <person name="Bustos P."/>
            <person name="Santamaria R.I."/>
            <person name="Perez-Carrascal O.M."/>
            <person name="Juarez S."/>
            <person name="Lozano L."/>
            <person name="Martinez-Flores I."/>
            <person name="Martinez-Romero E."/>
            <person name="Cevallos M."/>
            <person name="Romero D."/>
            <person name="Davila G."/>
            <person name="Gonzalez V."/>
        </authorList>
    </citation>
    <scope>NUCLEOTIDE SEQUENCE [LARGE SCALE GENOMIC DNA]</scope>
    <source>
        <strain evidence="2 3">8C-3</strain>
        <plasmid evidence="3">Plasmid prsp8c3c</plasmid>
    </source>
</reference>
<proteinExistence type="predicted"/>
<dbReference type="EMBL" id="CP017244">
    <property type="protein sequence ID" value="APO78836.1"/>
    <property type="molecule type" value="Genomic_DNA"/>
</dbReference>